<dbReference type="EMBL" id="KZ613964">
    <property type="protein sequence ID" value="PMD31026.1"/>
    <property type="molecule type" value="Genomic_DNA"/>
</dbReference>
<sequence length="647" mass="72778">MTETAAKLPRESVEHFEDLETTDVLICGCGPTGAMLSAHLGRLGVNNVVVDLEPSITTDPRGIALDEDGIRLLQSLGLYDAVYSEIGSCMGSFNFIDGKQADLSKKPFMRMNYRTSEGGTGHVGFICHSQPRLEANLRRAISQTSFSNMRLSCTITSISEDDDWVYSEYTDKDGKKRSIRSRFLVGADGKTGFTRKHYLEPRGIKLEQASQSHYQEVWVAVNWKISLPTPQTHPSFPLWALGYNSQQAFDLFFPTNFRFLCNPDRPAVCGRFGLPEDRTWRFEFVVKRSEDGIEMSTPEKLREVIYPYLTHSGGRYGLAQDIQYPEDCIETLRSRPFTFSARSCNKWALGRVILCGDSAHVFPPFGGQGIVSGFRDASALAWRLAVCCRTSTSNYPKLFSAWYAERKQQLERSLAATIENGKFVTESNPVKIFFRNWYLWLLQLIPSKKHWLEMGARRYGMIKYEYEPGMAFLPDLAGGSCFPQVYCLPLEAGKIEPRVEFTDDIIFAPEKKGLFQLAVLVDKVEELETAAKALQDVEKLSQGILLSSETTFIVHNTLASFGSTSTWPVCNGRVVRIATGSEFAADERVCGGRPEPLYYDPYRIKKEVQGRRFVILRPDRFVFAACVDKAQLDIAASRILSVLSGKS</sequence>
<keyword evidence="1" id="KW-0285">Flavoprotein</keyword>
<dbReference type="PANTHER" id="PTHR43476">
    <property type="entry name" value="3-(3-HYDROXY-PHENYL)PROPIONATE/3-HYDROXYCINNAMIC ACID HYDROXYLASE"/>
    <property type="match status" value="1"/>
</dbReference>
<evidence type="ECO:0000313" key="6">
    <source>
        <dbReference type="Proteomes" id="UP000235786"/>
    </source>
</evidence>
<evidence type="ECO:0000259" key="4">
    <source>
        <dbReference type="Pfam" id="PF01494"/>
    </source>
</evidence>
<feature type="domain" description="FAD-binding" evidence="4">
    <location>
        <begin position="22"/>
        <end position="391"/>
    </location>
</feature>
<dbReference type="Proteomes" id="UP000235786">
    <property type="component" value="Unassembled WGS sequence"/>
</dbReference>
<evidence type="ECO:0000313" key="5">
    <source>
        <dbReference type="EMBL" id="PMD31026.1"/>
    </source>
</evidence>
<reference evidence="5 6" key="1">
    <citation type="submission" date="2016-04" db="EMBL/GenBank/DDBJ databases">
        <title>A degradative enzymes factory behind the ericoid mycorrhizal symbiosis.</title>
        <authorList>
            <consortium name="DOE Joint Genome Institute"/>
            <person name="Martino E."/>
            <person name="Morin E."/>
            <person name="Grelet G."/>
            <person name="Kuo A."/>
            <person name="Kohler A."/>
            <person name="Daghino S."/>
            <person name="Barry K."/>
            <person name="Choi C."/>
            <person name="Cichocki N."/>
            <person name="Clum A."/>
            <person name="Copeland A."/>
            <person name="Hainaut M."/>
            <person name="Haridas S."/>
            <person name="Labutti K."/>
            <person name="Lindquist E."/>
            <person name="Lipzen A."/>
            <person name="Khouja H.-R."/>
            <person name="Murat C."/>
            <person name="Ohm R."/>
            <person name="Olson A."/>
            <person name="Spatafora J."/>
            <person name="Veneault-Fourrey C."/>
            <person name="Henrissat B."/>
            <person name="Grigoriev I."/>
            <person name="Martin F."/>
            <person name="Perotto S."/>
        </authorList>
    </citation>
    <scope>NUCLEOTIDE SEQUENCE [LARGE SCALE GENOMIC DNA]</scope>
    <source>
        <strain evidence="5 6">F</strain>
    </source>
</reference>
<gene>
    <name evidence="5" type="ORF">L207DRAFT_573116</name>
</gene>
<dbReference type="PRINTS" id="PR00420">
    <property type="entry name" value="RNGMNOXGNASE"/>
</dbReference>
<dbReference type="GO" id="GO:0019622">
    <property type="term" value="P:3-(3-hydroxy)phenylpropionate catabolic process"/>
    <property type="evidence" value="ECO:0007669"/>
    <property type="project" value="TreeGrafter"/>
</dbReference>
<dbReference type="Gene3D" id="3.30.9.10">
    <property type="entry name" value="D-Amino Acid Oxidase, subunit A, domain 2"/>
    <property type="match status" value="1"/>
</dbReference>
<accession>A0A2J6QXL7</accession>
<dbReference type="AlphaFoldDB" id="A0A2J6QXL7"/>
<dbReference type="PANTHER" id="PTHR43476:SF3">
    <property type="entry name" value="FAD-BINDING MONOOXYGENASE"/>
    <property type="match status" value="1"/>
</dbReference>
<protein>
    <submittedName>
        <fullName evidence="5">FAD/NAD(P)-binding domain-containing protein</fullName>
    </submittedName>
</protein>
<dbReference type="Gene3D" id="3.50.50.60">
    <property type="entry name" value="FAD/NAD(P)-binding domain"/>
    <property type="match status" value="1"/>
</dbReference>
<dbReference type="GO" id="GO:0008688">
    <property type="term" value="F:3-(3-hydroxyphenyl)propionate hydroxylase activity"/>
    <property type="evidence" value="ECO:0007669"/>
    <property type="project" value="TreeGrafter"/>
</dbReference>
<evidence type="ECO:0000256" key="1">
    <source>
        <dbReference type="ARBA" id="ARBA00022630"/>
    </source>
</evidence>
<proteinExistence type="predicted"/>
<dbReference type="GO" id="GO:0071949">
    <property type="term" value="F:FAD binding"/>
    <property type="evidence" value="ECO:0007669"/>
    <property type="project" value="InterPro"/>
</dbReference>
<dbReference type="InterPro" id="IPR036188">
    <property type="entry name" value="FAD/NAD-bd_sf"/>
</dbReference>
<keyword evidence="6" id="KW-1185">Reference proteome</keyword>
<dbReference type="InterPro" id="IPR002938">
    <property type="entry name" value="FAD-bd"/>
</dbReference>
<dbReference type="OrthoDB" id="10016252at2759"/>
<evidence type="ECO:0000256" key="3">
    <source>
        <dbReference type="ARBA" id="ARBA00023002"/>
    </source>
</evidence>
<organism evidence="5 6">
    <name type="scientific">Hyaloscypha variabilis (strain UAMH 11265 / GT02V1 / F)</name>
    <name type="common">Meliniomyces variabilis</name>
    <dbReference type="NCBI Taxonomy" id="1149755"/>
    <lineage>
        <taxon>Eukaryota</taxon>
        <taxon>Fungi</taxon>
        <taxon>Dikarya</taxon>
        <taxon>Ascomycota</taxon>
        <taxon>Pezizomycotina</taxon>
        <taxon>Leotiomycetes</taxon>
        <taxon>Helotiales</taxon>
        <taxon>Hyaloscyphaceae</taxon>
        <taxon>Hyaloscypha</taxon>
        <taxon>Hyaloscypha variabilis</taxon>
    </lineage>
</organism>
<keyword evidence="3" id="KW-0560">Oxidoreductase</keyword>
<dbReference type="STRING" id="1149755.A0A2J6QXL7"/>
<keyword evidence="2" id="KW-0274">FAD</keyword>
<dbReference type="SUPFAM" id="SSF51905">
    <property type="entry name" value="FAD/NAD(P)-binding domain"/>
    <property type="match status" value="1"/>
</dbReference>
<dbReference type="InterPro" id="IPR050631">
    <property type="entry name" value="PheA/TfdB_FAD_monoxygenase"/>
</dbReference>
<name>A0A2J6QXL7_HYAVF</name>
<evidence type="ECO:0000256" key="2">
    <source>
        <dbReference type="ARBA" id="ARBA00022827"/>
    </source>
</evidence>
<dbReference type="Pfam" id="PF01494">
    <property type="entry name" value="FAD_binding_3"/>
    <property type="match status" value="1"/>
</dbReference>